<feature type="region of interest" description="Disordered" evidence="1">
    <location>
        <begin position="61"/>
        <end position="85"/>
    </location>
</feature>
<evidence type="ECO:0000313" key="3">
    <source>
        <dbReference type="Proteomes" id="UP000271974"/>
    </source>
</evidence>
<dbReference type="PANTHER" id="PTHR33064:SF37">
    <property type="entry name" value="RIBONUCLEASE H"/>
    <property type="match status" value="1"/>
</dbReference>
<dbReference type="InterPro" id="IPR051320">
    <property type="entry name" value="Viral_Replic_Matur_Polypro"/>
</dbReference>
<dbReference type="EMBL" id="RQTK01000810">
    <property type="protein sequence ID" value="RUS74666.1"/>
    <property type="molecule type" value="Genomic_DNA"/>
</dbReference>
<protein>
    <submittedName>
        <fullName evidence="2">Uncharacterized protein</fullName>
    </submittedName>
</protein>
<evidence type="ECO:0000313" key="2">
    <source>
        <dbReference type="EMBL" id="RUS74666.1"/>
    </source>
</evidence>
<gene>
    <name evidence="2" type="ORF">EGW08_017572</name>
</gene>
<feature type="compositionally biased region" description="Polar residues" evidence="1">
    <location>
        <begin position="70"/>
        <end position="85"/>
    </location>
</feature>
<organism evidence="2 3">
    <name type="scientific">Elysia chlorotica</name>
    <name type="common">Eastern emerald elysia</name>
    <name type="synonym">Sea slug</name>
    <dbReference type="NCBI Taxonomy" id="188477"/>
    <lineage>
        <taxon>Eukaryota</taxon>
        <taxon>Metazoa</taxon>
        <taxon>Spiralia</taxon>
        <taxon>Lophotrochozoa</taxon>
        <taxon>Mollusca</taxon>
        <taxon>Gastropoda</taxon>
        <taxon>Heterobranchia</taxon>
        <taxon>Euthyneura</taxon>
        <taxon>Panpulmonata</taxon>
        <taxon>Sacoglossa</taxon>
        <taxon>Placobranchoidea</taxon>
        <taxon>Plakobranchidae</taxon>
        <taxon>Elysia</taxon>
    </lineage>
</organism>
<dbReference type="SUPFAM" id="SSF56672">
    <property type="entry name" value="DNA/RNA polymerases"/>
    <property type="match status" value="1"/>
</dbReference>
<feature type="region of interest" description="Disordered" evidence="1">
    <location>
        <begin position="1"/>
        <end position="43"/>
    </location>
</feature>
<keyword evidence="3" id="KW-1185">Reference proteome</keyword>
<dbReference type="AlphaFoldDB" id="A0A3S1H959"/>
<dbReference type="STRING" id="188477.A0A3S1H959"/>
<dbReference type="Proteomes" id="UP000271974">
    <property type="component" value="Unassembled WGS sequence"/>
</dbReference>
<dbReference type="Gene3D" id="3.30.70.270">
    <property type="match status" value="1"/>
</dbReference>
<sequence>MITLRTAFKQTPSRDHKPSTGSETLEGINSTDREGCRSDTDEELGRTTAISQLKRTLTTRNLRPIDPQDFSKTLKSTMSSSPSDNTETLANLYNSQLGLVIDKVTRVFDADKLDFLAYRVSAERITTLPARMVALQDSAPPRDRTSLQRFLGMVNYYHRFVSGIAATLAPLHANGKRQRIDNRMADVTIDFSRLASDQETSDEMASYHKISTRFKACRTQVCYTGGQHWGDYPRCQSLTPSSEAALLIAPTDDLRYSCETVRMKNKPIRASEIPPFRMRDGFGADRRKNRKVVQAVKATEC</sequence>
<reference evidence="2 3" key="1">
    <citation type="submission" date="2019-01" db="EMBL/GenBank/DDBJ databases">
        <title>A draft genome assembly of the solar-powered sea slug Elysia chlorotica.</title>
        <authorList>
            <person name="Cai H."/>
            <person name="Li Q."/>
            <person name="Fang X."/>
            <person name="Li J."/>
            <person name="Curtis N.E."/>
            <person name="Altenburger A."/>
            <person name="Shibata T."/>
            <person name="Feng M."/>
            <person name="Maeda T."/>
            <person name="Schwartz J.A."/>
            <person name="Shigenobu S."/>
            <person name="Lundholm N."/>
            <person name="Nishiyama T."/>
            <person name="Yang H."/>
            <person name="Hasebe M."/>
            <person name="Li S."/>
            <person name="Pierce S.K."/>
            <person name="Wang J."/>
        </authorList>
    </citation>
    <scope>NUCLEOTIDE SEQUENCE [LARGE SCALE GENOMIC DNA]</scope>
    <source>
        <strain evidence="2">EC2010</strain>
        <tissue evidence="2">Whole organism of an adult</tissue>
    </source>
</reference>
<name>A0A3S1H959_ELYCH</name>
<dbReference type="PANTHER" id="PTHR33064">
    <property type="entry name" value="POL PROTEIN"/>
    <property type="match status" value="1"/>
</dbReference>
<evidence type="ECO:0000256" key="1">
    <source>
        <dbReference type="SAM" id="MobiDB-lite"/>
    </source>
</evidence>
<feature type="compositionally biased region" description="Basic and acidic residues" evidence="1">
    <location>
        <begin position="31"/>
        <end position="43"/>
    </location>
</feature>
<dbReference type="InterPro" id="IPR043502">
    <property type="entry name" value="DNA/RNA_pol_sf"/>
</dbReference>
<dbReference type="InterPro" id="IPR043128">
    <property type="entry name" value="Rev_trsase/Diguanyl_cyclase"/>
</dbReference>
<feature type="compositionally biased region" description="Polar residues" evidence="1">
    <location>
        <begin position="19"/>
        <end position="30"/>
    </location>
</feature>
<accession>A0A3S1H959</accession>
<proteinExistence type="predicted"/>
<dbReference type="OrthoDB" id="5860913at2759"/>
<comment type="caution">
    <text evidence="2">The sequence shown here is derived from an EMBL/GenBank/DDBJ whole genome shotgun (WGS) entry which is preliminary data.</text>
</comment>